<feature type="region of interest" description="Disordered" evidence="1">
    <location>
        <begin position="78"/>
        <end position="102"/>
    </location>
</feature>
<organism evidence="4 5">
    <name type="scientific">Aquirhabdus parva</name>
    <dbReference type="NCBI Taxonomy" id="2283318"/>
    <lineage>
        <taxon>Bacteria</taxon>
        <taxon>Pseudomonadati</taxon>
        <taxon>Pseudomonadota</taxon>
        <taxon>Gammaproteobacteria</taxon>
        <taxon>Moraxellales</taxon>
        <taxon>Moraxellaceae</taxon>
        <taxon>Aquirhabdus</taxon>
    </lineage>
</organism>
<evidence type="ECO:0000259" key="3">
    <source>
        <dbReference type="Pfam" id="PF13511"/>
    </source>
</evidence>
<gene>
    <name evidence="4" type="ORF">HYN46_04905</name>
</gene>
<dbReference type="Pfam" id="PF13511">
    <property type="entry name" value="DUF4124"/>
    <property type="match status" value="1"/>
</dbReference>
<feature type="compositionally biased region" description="Basic and acidic residues" evidence="1">
    <location>
        <begin position="80"/>
        <end position="99"/>
    </location>
</feature>
<dbReference type="EMBL" id="CP031222">
    <property type="protein sequence ID" value="AXI02236.1"/>
    <property type="molecule type" value="Genomic_DNA"/>
</dbReference>
<dbReference type="RefSeq" id="WP_114898346.1">
    <property type="nucleotide sequence ID" value="NZ_CP031222.1"/>
</dbReference>
<dbReference type="Proteomes" id="UP000253940">
    <property type="component" value="Chromosome"/>
</dbReference>
<feature type="compositionally biased region" description="Polar residues" evidence="1">
    <location>
        <begin position="143"/>
        <end position="157"/>
    </location>
</feature>
<accession>A0A345P4M7</accession>
<sequence>MKKWILTLSPAITLLMSVGTSYAQPFYKWTDEQGSTHYTQTPPPQKQVKKLDINTHVPADSASEIKKLSTLSSANQKAVAADEKASAKSKEEAAADAERRRKNADTCIQLKASLAQLQSGQRLRTYGADGERVYLTEEDKASRIQQETSQIQNDCPK</sequence>
<dbReference type="AlphaFoldDB" id="A0A345P4M7"/>
<dbReference type="KEGG" id="mbah:HYN46_04905"/>
<proteinExistence type="predicted"/>
<feature type="chain" id="PRO_5016707571" evidence="2">
    <location>
        <begin position="24"/>
        <end position="157"/>
    </location>
</feature>
<dbReference type="OrthoDB" id="7068596at2"/>
<protein>
    <submittedName>
        <fullName evidence="4">DUF4124 domain-containing protein</fullName>
    </submittedName>
</protein>
<name>A0A345P4M7_9GAMM</name>
<keyword evidence="5" id="KW-1185">Reference proteome</keyword>
<evidence type="ECO:0000256" key="1">
    <source>
        <dbReference type="SAM" id="MobiDB-lite"/>
    </source>
</evidence>
<feature type="domain" description="DUF4124" evidence="3">
    <location>
        <begin position="16"/>
        <end position="63"/>
    </location>
</feature>
<evidence type="ECO:0000256" key="2">
    <source>
        <dbReference type="SAM" id="SignalP"/>
    </source>
</evidence>
<feature type="signal peptide" evidence="2">
    <location>
        <begin position="1"/>
        <end position="23"/>
    </location>
</feature>
<feature type="region of interest" description="Disordered" evidence="1">
    <location>
        <begin position="138"/>
        <end position="157"/>
    </location>
</feature>
<evidence type="ECO:0000313" key="4">
    <source>
        <dbReference type="EMBL" id="AXI02236.1"/>
    </source>
</evidence>
<keyword evidence="2" id="KW-0732">Signal</keyword>
<reference evidence="4 5" key="1">
    <citation type="submission" date="2018-07" db="EMBL/GenBank/DDBJ databases">
        <title>Genome sequencing of Moraxellaceae gen. HYN0046.</title>
        <authorList>
            <person name="Kim M."/>
            <person name="Yi H."/>
        </authorList>
    </citation>
    <scope>NUCLEOTIDE SEQUENCE [LARGE SCALE GENOMIC DNA]</scope>
    <source>
        <strain evidence="4 5">HYN0046</strain>
    </source>
</reference>
<evidence type="ECO:0000313" key="5">
    <source>
        <dbReference type="Proteomes" id="UP000253940"/>
    </source>
</evidence>
<dbReference type="InterPro" id="IPR025392">
    <property type="entry name" value="DUF4124"/>
</dbReference>